<keyword evidence="4" id="KW-1185">Reference proteome</keyword>
<dbReference type="PIRSF" id="PIRSF002825">
    <property type="entry name" value="CfbpA"/>
    <property type="match status" value="1"/>
</dbReference>
<protein>
    <submittedName>
        <fullName evidence="3">Iron(III) transport system substrate-binding protein</fullName>
    </submittedName>
</protein>
<dbReference type="InterPro" id="IPR001188">
    <property type="entry name" value="Sperm_putr-bd"/>
</dbReference>
<dbReference type="PRINTS" id="PR00909">
    <property type="entry name" value="SPERMDNBNDNG"/>
</dbReference>
<dbReference type="SUPFAM" id="SSF53850">
    <property type="entry name" value="Periplasmic binding protein-like II"/>
    <property type="match status" value="1"/>
</dbReference>
<name>A0ABY1JAJ8_9BACT</name>
<organism evidence="3 4">
    <name type="scientific">Acetomicrobium flavidum</name>
    <dbReference type="NCBI Taxonomy" id="49896"/>
    <lineage>
        <taxon>Bacteria</taxon>
        <taxon>Thermotogati</taxon>
        <taxon>Synergistota</taxon>
        <taxon>Synergistia</taxon>
        <taxon>Synergistales</taxon>
        <taxon>Acetomicrobiaceae</taxon>
        <taxon>Acetomicrobium</taxon>
    </lineage>
</organism>
<evidence type="ECO:0000313" key="3">
    <source>
        <dbReference type="EMBL" id="SIN62258.1"/>
    </source>
</evidence>
<dbReference type="Proteomes" id="UP000185093">
    <property type="component" value="Unassembled WGS sequence"/>
</dbReference>
<dbReference type="PANTHER" id="PTHR30006">
    <property type="entry name" value="THIAMINE-BINDING PERIPLASMIC PROTEIN-RELATED"/>
    <property type="match status" value="1"/>
</dbReference>
<accession>A0ABY1JAJ8</accession>
<sequence>MKGYGRLVAVVLIAFLGLFTASSAHAEKEQLNAYTIWSERYANAIFSAFTKDTGIKVNWMRFSSGEVQARLEAEKNNPQVDVVFGNMAEAFVDGVQKGLFDPYRPKGAEKIPDAFKDPKGYWTGVAIDPICFMFNKKFLKDHNLNPPSSWQDLLNPVYKGQLQMADPRTSGTGMYRLLSVIQAMGEDKAYKYEKALSQNIQLYTKSGAGGALPIARGQAAGGIFFLVDALEMQKKGYDVVISYPKEGVVAGIEAMGLVRGAKHLDLAKRFLDWASTERMQKLYEENDINLIPSNPNVPVSDPALDISKIKVLPLDVEWAGKNRDRLVERWINEVLQ</sequence>
<dbReference type="Pfam" id="PF13343">
    <property type="entry name" value="SBP_bac_6"/>
    <property type="match status" value="1"/>
</dbReference>
<dbReference type="CDD" id="cd13544">
    <property type="entry name" value="PBP2_Fbp_like_1"/>
    <property type="match status" value="1"/>
</dbReference>
<proteinExistence type="predicted"/>
<dbReference type="InterPro" id="IPR026045">
    <property type="entry name" value="Ferric-bd"/>
</dbReference>
<evidence type="ECO:0000256" key="1">
    <source>
        <dbReference type="ARBA" id="ARBA00022729"/>
    </source>
</evidence>
<dbReference type="EMBL" id="FSQZ01000001">
    <property type="protein sequence ID" value="SIN62258.1"/>
    <property type="molecule type" value="Genomic_DNA"/>
</dbReference>
<evidence type="ECO:0000313" key="4">
    <source>
        <dbReference type="Proteomes" id="UP000185093"/>
    </source>
</evidence>
<comment type="caution">
    <text evidence="3">The sequence shown here is derived from an EMBL/GenBank/DDBJ whole genome shotgun (WGS) entry which is preliminary data.</text>
</comment>
<keyword evidence="1 2" id="KW-0732">Signal</keyword>
<evidence type="ECO:0000256" key="2">
    <source>
        <dbReference type="SAM" id="SignalP"/>
    </source>
</evidence>
<feature type="signal peptide" evidence="2">
    <location>
        <begin position="1"/>
        <end position="26"/>
    </location>
</feature>
<gene>
    <name evidence="3" type="ORF">SAMN05444368_0119</name>
</gene>
<dbReference type="RefSeq" id="WP_074198964.1">
    <property type="nucleotide sequence ID" value="NZ_DAONBL010000012.1"/>
</dbReference>
<dbReference type="Gene3D" id="3.40.190.10">
    <property type="entry name" value="Periplasmic binding protein-like II"/>
    <property type="match status" value="2"/>
</dbReference>
<dbReference type="PANTHER" id="PTHR30006:SF2">
    <property type="entry name" value="ABC TRANSPORTER SUBSTRATE-BINDING PROTEIN"/>
    <property type="match status" value="1"/>
</dbReference>
<reference evidence="3 4" key="1">
    <citation type="submission" date="2016-11" db="EMBL/GenBank/DDBJ databases">
        <authorList>
            <person name="Varghese N."/>
            <person name="Submissions S."/>
        </authorList>
    </citation>
    <scope>NUCLEOTIDE SEQUENCE [LARGE SCALE GENOMIC DNA]</scope>
    <source>
        <strain evidence="3 4">DSM 20664</strain>
    </source>
</reference>
<feature type="chain" id="PRO_5046367136" evidence="2">
    <location>
        <begin position="27"/>
        <end position="336"/>
    </location>
</feature>